<dbReference type="Gene3D" id="3.40.50.1400">
    <property type="match status" value="2"/>
</dbReference>
<organism evidence="11 12">
    <name type="scientific">Alkalilimnicola ehrlichii</name>
    <dbReference type="NCBI Taxonomy" id="351052"/>
    <lineage>
        <taxon>Bacteria</taxon>
        <taxon>Pseudomonadati</taxon>
        <taxon>Pseudomonadota</taxon>
        <taxon>Gammaproteobacteria</taxon>
        <taxon>Chromatiales</taxon>
        <taxon>Ectothiorhodospiraceae</taxon>
        <taxon>Alkalilimnicola</taxon>
    </lineage>
</organism>
<evidence type="ECO:0000256" key="1">
    <source>
        <dbReference type="ARBA" id="ARBA00007718"/>
    </source>
</evidence>
<dbReference type="EC" id="4.98.1.1" evidence="9 10"/>
<accession>A0A3E0WTB2</accession>
<keyword evidence="5 9" id="KW-0350">Heme biosynthesis</keyword>
<evidence type="ECO:0000256" key="7">
    <source>
        <dbReference type="ARBA" id="ARBA00023244"/>
    </source>
</evidence>
<dbReference type="PANTHER" id="PTHR11108:SF1">
    <property type="entry name" value="FERROCHELATASE, MITOCHONDRIAL"/>
    <property type="match status" value="1"/>
</dbReference>
<protein>
    <recommendedName>
        <fullName evidence="9 10">Ferrochelatase</fullName>
        <ecNumber evidence="9 10">4.98.1.1</ecNumber>
    </recommendedName>
    <alternativeName>
        <fullName evidence="9">Heme synthase</fullName>
    </alternativeName>
    <alternativeName>
        <fullName evidence="9">Protoheme ferro-lyase</fullName>
    </alternativeName>
</protein>
<dbReference type="Pfam" id="PF00762">
    <property type="entry name" value="Ferrochelatase"/>
    <property type="match status" value="1"/>
</dbReference>
<dbReference type="GO" id="GO:0046872">
    <property type="term" value="F:metal ion binding"/>
    <property type="evidence" value="ECO:0007669"/>
    <property type="project" value="UniProtKB-KW"/>
</dbReference>
<evidence type="ECO:0000256" key="8">
    <source>
        <dbReference type="ARBA" id="ARBA00024536"/>
    </source>
</evidence>
<dbReference type="FunFam" id="3.40.50.1400:FF:000002">
    <property type="entry name" value="Ferrochelatase"/>
    <property type="match status" value="1"/>
</dbReference>
<dbReference type="GO" id="GO:0006783">
    <property type="term" value="P:heme biosynthetic process"/>
    <property type="evidence" value="ECO:0007669"/>
    <property type="project" value="UniProtKB-UniRule"/>
</dbReference>
<dbReference type="UniPathway" id="UPA00252">
    <property type="reaction ID" value="UER00325"/>
</dbReference>
<dbReference type="InterPro" id="IPR019772">
    <property type="entry name" value="Ferrochelatase_AS"/>
</dbReference>
<gene>
    <name evidence="9" type="primary">hemH</name>
    <name evidence="11" type="ORF">CAL65_13000</name>
</gene>
<comment type="function">
    <text evidence="9 10">Catalyzes the ferrous insertion into protoporphyrin IX.</text>
</comment>
<evidence type="ECO:0000256" key="5">
    <source>
        <dbReference type="ARBA" id="ARBA00023133"/>
    </source>
</evidence>
<dbReference type="InterPro" id="IPR033644">
    <property type="entry name" value="Ferrochelatase_C"/>
</dbReference>
<evidence type="ECO:0000313" key="11">
    <source>
        <dbReference type="EMBL" id="RFA35391.1"/>
    </source>
</evidence>
<dbReference type="AlphaFoldDB" id="A0A3E0WTB2"/>
<keyword evidence="6 9" id="KW-0456">Lyase</keyword>
<comment type="catalytic activity">
    <reaction evidence="8">
        <text>Fe-coproporphyrin III + 2 H(+) = coproporphyrin III + Fe(2+)</text>
        <dbReference type="Rhea" id="RHEA:49572"/>
        <dbReference type="ChEBI" id="CHEBI:15378"/>
        <dbReference type="ChEBI" id="CHEBI:29033"/>
        <dbReference type="ChEBI" id="CHEBI:68438"/>
        <dbReference type="ChEBI" id="CHEBI:131725"/>
        <dbReference type="EC" id="4.99.1.9"/>
    </reaction>
    <physiologicalReaction direction="right-to-left" evidence="8">
        <dbReference type="Rhea" id="RHEA:49574"/>
    </physiologicalReaction>
</comment>
<dbReference type="GO" id="GO:0005737">
    <property type="term" value="C:cytoplasm"/>
    <property type="evidence" value="ECO:0007669"/>
    <property type="project" value="UniProtKB-SubCell"/>
</dbReference>
<dbReference type="RefSeq" id="WP_116303112.1">
    <property type="nucleotide sequence ID" value="NZ_NFZV01000017.1"/>
</dbReference>
<keyword evidence="7 9" id="KW-0627">Porphyrin biosynthesis</keyword>
<dbReference type="OrthoDB" id="9809741at2"/>
<keyword evidence="2 9" id="KW-0963">Cytoplasm</keyword>
<comment type="subcellular location">
    <subcellularLocation>
        <location evidence="9 10">Cytoplasm</location>
    </subcellularLocation>
</comment>
<name>A0A3E0WTB2_9GAMM</name>
<comment type="pathway">
    <text evidence="9 10">Porphyrin-containing compound metabolism; protoheme biosynthesis; protoheme from protoporphyrin-IX: step 1/1.</text>
</comment>
<dbReference type="SUPFAM" id="SSF53800">
    <property type="entry name" value="Chelatase"/>
    <property type="match status" value="1"/>
</dbReference>
<dbReference type="PANTHER" id="PTHR11108">
    <property type="entry name" value="FERROCHELATASE"/>
    <property type="match status" value="1"/>
</dbReference>
<evidence type="ECO:0000256" key="9">
    <source>
        <dbReference type="HAMAP-Rule" id="MF_00323"/>
    </source>
</evidence>
<dbReference type="CDD" id="cd00419">
    <property type="entry name" value="Ferrochelatase_C"/>
    <property type="match status" value="1"/>
</dbReference>
<evidence type="ECO:0000256" key="4">
    <source>
        <dbReference type="ARBA" id="ARBA00023004"/>
    </source>
</evidence>
<dbReference type="NCBIfam" id="TIGR00109">
    <property type="entry name" value="hemH"/>
    <property type="match status" value="1"/>
</dbReference>
<evidence type="ECO:0000256" key="6">
    <source>
        <dbReference type="ARBA" id="ARBA00023239"/>
    </source>
</evidence>
<feature type="binding site" evidence="9">
    <location>
        <position position="203"/>
    </location>
    <ligand>
        <name>Fe(2+)</name>
        <dbReference type="ChEBI" id="CHEBI:29033"/>
    </ligand>
</feature>
<dbReference type="HAMAP" id="MF_00323">
    <property type="entry name" value="Ferrochelatase"/>
    <property type="match status" value="1"/>
</dbReference>
<evidence type="ECO:0000256" key="3">
    <source>
        <dbReference type="ARBA" id="ARBA00022723"/>
    </source>
</evidence>
<reference evidence="12" key="1">
    <citation type="submission" date="2017-05" db="EMBL/GenBank/DDBJ databases">
        <authorList>
            <person name="Sharma S."/>
            <person name="Sidhu C."/>
            <person name="Pinnaka A.K."/>
        </authorList>
    </citation>
    <scope>NUCLEOTIDE SEQUENCE [LARGE SCALE GENOMIC DNA]</scope>
    <source>
        <strain evidence="12">AK93</strain>
    </source>
</reference>
<dbReference type="PROSITE" id="PS00534">
    <property type="entry name" value="FERROCHELATASE"/>
    <property type="match status" value="1"/>
</dbReference>
<evidence type="ECO:0000256" key="2">
    <source>
        <dbReference type="ARBA" id="ARBA00022490"/>
    </source>
</evidence>
<sequence length="333" mass="38042">MDTEPHGSRIGVLLTNLGTPDEPTPAALKRYLREFLGDPRIVEAPRALWWLVLNGIILRTRPRRSAQAYRRVWTEEGSPLLAISRRQASALQKALRERFEQPIPVALGMRYGNPSLEQALAELEAAGVERLLVLPLYPQYSATTTASTFDAVSKLLRKRRNLPELRFVRDYHDDARYIEAMAHSIREFREQRGTADKLVLSFHGIPRKYVDLGDPYRDQCARTAELIAAKLGLHEQEWVMTFQSRFGPKEWLKPYTDKTLKKMARSGTRKVDLVCPGFAVDCLETLEENAMENRDLFLDAGGENFRYIPCLNDRPEHIAALASLVGRQIQSWL</sequence>
<evidence type="ECO:0000313" key="12">
    <source>
        <dbReference type="Proteomes" id="UP000256763"/>
    </source>
</evidence>
<keyword evidence="12" id="KW-1185">Reference proteome</keyword>
<comment type="similarity">
    <text evidence="1 9 10">Belongs to the ferrochelatase family.</text>
</comment>
<evidence type="ECO:0000256" key="10">
    <source>
        <dbReference type="RuleBase" id="RU000607"/>
    </source>
</evidence>
<dbReference type="CDD" id="cd03411">
    <property type="entry name" value="Ferrochelatase_N"/>
    <property type="match status" value="1"/>
</dbReference>
<keyword evidence="3 9" id="KW-0479">Metal-binding</keyword>
<dbReference type="Proteomes" id="UP000256763">
    <property type="component" value="Unassembled WGS sequence"/>
</dbReference>
<dbReference type="EMBL" id="NFZW01000012">
    <property type="protein sequence ID" value="RFA35391.1"/>
    <property type="molecule type" value="Genomic_DNA"/>
</dbReference>
<dbReference type="GO" id="GO:0004325">
    <property type="term" value="F:ferrochelatase activity"/>
    <property type="evidence" value="ECO:0007669"/>
    <property type="project" value="UniProtKB-UniRule"/>
</dbReference>
<dbReference type="InterPro" id="IPR001015">
    <property type="entry name" value="Ferrochelatase"/>
</dbReference>
<dbReference type="InterPro" id="IPR033659">
    <property type="entry name" value="Ferrochelatase_N"/>
</dbReference>
<proteinExistence type="inferred from homology"/>
<comment type="catalytic activity">
    <reaction evidence="9 10">
        <text>heme b + 2 H(+) = protoporphyrin IX + Fe(2+)</text>
        <dbReference type="Rhea" id="RHEA:22584"/>
        <dbReference type="ChEBI" id="CHEBI:15378"/>
        <dbReference type="ChEBI" id="CHEBI:29033"/>
        <dbReference type="ChEBI" id="CHEBI:57306"/>
        <dbReference type="ChEBI" id="CHEBI:60344"/>
        <dbReference type="EC" id="4.98.1.1"/>
    </reaction>
</comment>
<feature type="binding site" evidence="9">
    <location>
        <position position="284"/>
    </location>
    <ligand>
        <name>Fe(2+)</name>
        <dbReference type="ChEBI" id="CHEBI:29033"/>
    </ligand>
</feature>
<comment type="caution">
    <text evidence="11">The sequence shown here is derived from an EMBL/GenBank/DDBJ whole genome shotgun (WGS) entry which is preliminary data.</text>
</comment>
<keyword evidence="4 9" id="KW-0408">Iron</keyword>